<organism evidence="4 5">
    <name type="scientific">Ascaris lumbricoides</name>
    <name type="common">Giant roundworm</name>
    <dbReference type="NCBI Taxonomy" id="6252"/>
    <lineage>
        <taxon>Eukaryota</taxon>
        <taxon>Metazoa</taxon>
        <taxon>Ecdysozoa</taxon>
        <taxon>Nematoda</taxon>
        <taxon>Chromadorea</taxon>
        <taxon>Rhabditida</taxon>
        <taxon>Spirurina</taxon>
        <taxon>Ascaridomorpha</taxon>
        <taxon>Ascaridoidea</taxon>
        <taxon>Ascarididae</taxon>
        <taxon>Ascaris</taxon>
    </lineage>
</organism>
<dbReference type="PANTHER" id="PTHR24055">
    <property type="entry name" value="MITOGEN-ACTIVATED PROTEIN KINASE"/>
    <property type="match status" value="1"/>
</dbReference>
<reference evidence="5" key="1">
    <citation type="submission" date="2017-02" db="UniProtKB">
        <authorList>
            <consortium name="WormBaseParasite"/>
        </authorList>
    </citation>
    <scope>IDENTIFICATION</scope>
</reference>
<dbReference type="WBParaSite" id="ALUE_0000573601-mRNA-1">
    <property type="protein sequence ID" value="ALUE_0000573601-mRNA-1"/>
    <property type="gene ID" value="ALUE_0000573601"/>
</dbReference>
<dbReference type="GO" id="GO:0005524">
    <property type="term" value="F:ATP binding"/>
    <property type="evidence" value="ECO:0007669"/>
    <property type="project" value="UniProtKB-KW"/>
</dbReference>
<dbReference type="AlphaFoldDB" id="A0A0M3HT27"/>
<feature type="domain" description="Protein kinase" evidence="3">
    <location>
        <begin position="1"/>
        <end position="144"/>
    </location>
</feature>
<dbReference type="Gene3D" id="1.10.510.10">
    <property type="entry name" value="Transferase(Phosphotransferase) domain 1"/>
    <property type="match status" value="1"/>
</dbReference>
<evidence type="ECO:0000259" key="3">
    <source>
        <dbReference type="PROSITE" id="PS50011"/>
    </source>
</evidence>
<dbReference type="PROSITE" id="PS50011">
    <property type="entry name" value="PROTEIN_KINASE_DOM"/>
    <property type="match status" value="1"/>
</dbReference>
<evidence type="ECO:0000313" key="5">
    <source>
        <dbReference type="WBParaSite" id="ALUE_0000573601-mRNA-1"/>
    </source>
</evidence>
<evidence type="ECO:0000256" key="2">
    <source>
        <dbReference type="ARBA" id="ARBA00022840"/>
    </source>
</evidence>
<keyword evidence="1" id="KW-0547">Nucleotide-binding</keyword>
<name>A0A0M3HT27_ASCLU</name>
<evidence type="ECO:0000313" key="4">
    <source>
        <dbReference type="Proteomes" id="UP000036681"/>
    </source>
</evidence>
<keyword evidence="4" id="KW-1185">Reference proteome</keyword>
<protein>
    <submittedName>
        <fullName evidence="5">Protein kinase domain-containing protein</fullName>
    </submittedName>
</protein>
<accession>A0A0M3HT27</accession>
<dbReference type="Proteomes" id="UP000036681">
    <property type="component" value="Unplaced"/>
</dbReference>
<dbReference type="SMART" id="SM00220">
    <property type="entry name" value="S_TKc"/>
    <property type="match status" value="1"/>
</dbReference>
<keyword evidence="2" id="KW-0067">ATP-binding</keyword>
<dbReference type="InterPro" id="IPR011009">
    <property type="entry name" value="Kinase-like_dom_sf"/>
</dbReference>
<dbReference type="InterPro" id="IPR000719">
    <property type="entry name" value="Prot_kinase_dom"/>
</dbReference>
<dbReference type="Pfam" id="PF00069">
    <property type="entry name" value="Pkinase"/>
    <property type="match status" value="1"/>
</dbReference>
<proteinExistence type="predicted"/>
<dbReference type="GO" id="GO:0004672">
    <property type="term" value="F:protein kinase activity"/>
    <property type="evidence" value="ECO:0007669"/>
    <property type="project" value="InterPro"/>
</dbReference>
<dbReference type="SUPFAM" id="SSF56112">
    <property type="entry name" value="Protein kinase-like (PK-like)"/>
    <property type="match status" value="1"/>
</dbReference>
<evidence type="ECO:0000256" key="1">
    <source>
        <dbReference type="ARBA" id="ARBA00022741"/>
    </source>
</evidence>
<sequence length="144" mass="16518">MSCILYQICCGVSYPHFLGITYRDLKPSDIGVNGRGCIVKILDVGLAGREDDLFMSPYVTTRFYRAPEVIFGMQYDEQVDMWSIGRIFAELILGIPLFCGKDPLDHWYTIVALMGTPDIRFTRDLSPISKFLIDRMPWQPCFSF</sequence>
<dbReference type="InterPro" id="IPR050117">
    <property type="entry name" value="MAPK"/>
</dbReference>